<evidence type="ECO:0000259" key="1">
    <source>
        <dbReference type="Pfam" id="PF13175"/>
    </source>
</evidence>
<gene>
    <name evidence="2" type="ORF">C4F50_22440</name>
</gene>
<dbReference type="InterPro" id="IPR027417">
    <property type="entry name" value="P-loop_NTPase"/>
</dbReference>
<dbReference type="InterPro" id="IPR051396">
    <property type="entry name" value="Bact_Antivir_Def_Nuclease"/>
</dbReference>
<name>A0ABR9TQM7_9FLAO</name>
<dbReference type="SUPFAM" id="SSF52540">
    <property type="entry name" value="P-loop containing nucleoside triphosphate hydrolases"/>
    <property type="match status" value="1"/>
</dbReference>
<dbReference type="Pfam" id="PF13175">
    <property type="entry name" value="AAA_15"/>
    <property type="match status" value="1"/>
</dbReference>
<dbReference type="EMBL" id="PRDM01000006">
    <property type="protein sequence ID" value="MBE8727683.1"/>
    <property type="molecule type" value="Genomic_DNA"/>
</dbReference>
<reference evidence="2 3" key="1">
    <citation type="submission" date="2018-07" db="EMBL/GenBank/DDBJ databases">
        <title>Genome assembly of strain KB82.</title>
        <authorList>
            <person name="Kukolya J."/>
            <person name="Horvath B."/>
            <person name="Nagy I."/>
            <person name="Toth A."/>
        </authorList>
    </citation>
    <scope>NUCLEOTIDE SEQUENCE [LARGE SCALE GENOMIC DNA]</scope>
    <source>
        <strain evidence="2 3">Kb82</strain>
    </source>
</reference>
<evidence type="ECO:0000313" key="3">
    <source>
        <dbReference type="Proteomes" id="UP000640614"/>
    </source>
</evidence>
<dbReference type="RefSeq" id="WP_194140838.1">
    <property type="nucleotide sequence ID" value="NZ_PRDM01000006.1"/>
</dbReference>
<protein>
    <recommendedName>
        <fullName evidence="1">Endonuclease GajA/Old nuclease/RecF-like AAA domain-containing protein</fullName>
    </recommendedName>
</protein>
<feature type="domain" description="Endonuclease GajA/Old nuclease/RecF-like AAA" evidence="1">
    <location>
        <begin position="1"/>
        <end position="342"/>
    </location>
</feature>
<keyword evidence="3" id="KW-1185">Reference proteome</keyword>
<dbReference type="Gene3D" id="3.40.50.300">
    <property type="entry name" value="P-loop containing nucleotide triphosphate hydrolases"/>
    <property type="match status" value="1"/>
</dbReference>
<dbReference type="PANTHER" id="PTHR43581">
    <property type="entry name" value="ATP/GTP PHOSPHATASE"/>
    <property type="match status" value="1"/>
</dbReference>
<organism evidence="2 3">
    <name type="scientific">Flavobacterium hungaricum</name>
    <dbReference type="NCBI Taxonomy" id="2082725"/>
    <lineage>
        <taxon>Bacteria</taxon>
        <taxon>Pseudomonadati</taxon>
        <taxon>Bacteroidota</taxon>
        <taxon>Flavobacteriia</taxon>
        <taxon>Flavobacteriales</taxon>
        <taxon>Flavobacteriaceae</taxon>
        <taxon>Flavobacterium</taxon>
    </lineage>
</organism>
<sequence>MKISKLHIDQFRHLENLDFDFTYQSGERKGEPLDKICFIGQSATGKTGLLELIYEYITNILDLEIVNGHSLFALKNSIQKKNNEIVFLFDDEIFHLRNQEIYFKNRSYKEDYNNGGQVTSLIPFQYKVDPLYFKANLISDRNIDIFSKNPIDLIEKHNSELKDIEKNFTQKDNFGLQFTDSVNDEVWLFLLNEILSYRKNFTQKVSELLHKGFIADAQKLNNEFLKWQKNNPNHLEIFAEKLNPILEKLNLEVDLINTEYSIPIKNKRNDEIIPIQNTSTGTKGLLLSFLPLFKLNTKNSIILIDEPERSLYPDMQMDLIDYYQKLAPEAQFIVATHSPFIAASFEPDERFILYFDEEGKVAVRRGTSPIGDDPNDMLYNDFGINYINKYGQQKHQEYLDLKQKIHFETDPKKKEEISEQLEKLGEEYNF</sequence>
<evidence type="ECO:0000313" key="2">
    <source>
        <dbReference type="EMBL" id="MBE8727683.1"/>
    </source>
</evidence>
<dbReference type="InterPro" id="IPR041685">
    <property type="entry name" value="AAA_GajA/Old/RecF-like"/>
</dbReference>
<proteinExistence type="predicted"/>
<accession>A0ABR9TQM7</accession>
<dbReference type="PANTHER" id="PTHR43581:SF4">
    <property type="entry name" value="ATP_GTP PHOSPHATASE"/>
    <property type="match status" value="1"/>
</dbReference>
<dbReference type="Proteomes" id="UP000640614">
    <property type="component" value="Unassembled WGS sequence"/>
</dbReference>
<comment type="caution">
    <text evidence="2">The sequence shown here is derived from an EMBL/GenBank/DDBJ whole genome shotgun (WGS) entry which is preliminary data.</text>
</comment>